<dbReference type="InterPro" id="IPR036259">
    <property type="entry name" value="MFS_trans_sf"/>
</dbReference>
<accession>J3P1N2</accession>
<dbReference type="AlphaFoldDB" id="J3P1N2"/>
<evidence type="ECO:0000313" key="4">
    <source>
        <dbReference type="Proteomes" id="UP000006039"/>
    </source>
</evidence>
<dbReference type="GeneID" id="20347888"/>
<gene>
    <name evidence="3" type="primary">20347888</name>
    <name evidence="2" type="ORF">GGTG_07430</name>
</gene>
<proteinExistence type="predicted"/>
<dbReference type="STRING" id="644352.J3P1N2"/>
<dbReference type="Gene3D" id="1.20.1250.20">
    <property type="entry name" value="MFS general substrate transporter like domains"/>
    <property type="match status" value="1"/>
</dbReference>
<dbReference type="RefSeq" id="XP_009223518.1">
    <property type="nucleotide sequence ID" value="XM_009225254.1"/>
</dbReference>
<dbReference type="EMBL" id="GL385398">
    <property type="protein sequence ID" value="EJT73574.1"/>
    <property type="molecule type" value="Genomic_DNA"/>
</dbReference>
<dbReference type="EnsemblFungi" id="EJT73574">
    <property type="protein sequence ID" value="EJT73574"/>
    <property type="gene ID" value="GGTG_07430"/>
</dbReference>
<evidence type="ECO:0008006" key="5">
    <source>
        <dbReference type="Google" id="ProtNLM"/>
    </source>
</evidence>
<dbReference type="VEuPathDB" id="FungiDB:GGTG_07430"/>
<evidence type="ECO:0000256" key="1">
    <source>
        <dbReference type="SAM" id="Phobius"/>
    </source>
</evidence>
<reference evidence="2" key="2">
    <citation type="submission" date="2010-07" db="EMBL/GenBank/DDBJ databases">
        <authorList>
            <consortium name="The Broad Institute Genome Sequencing Platform"/>
            <consortium name="Broad Institute Genome Sequencing Center for Infectious Disease"/>
            <person name="Ma L.-J."/>
            <person name="Dead R."/>
            <person name="Young S."/>
            <person name="Zeng Q."/>
            <person name="Koehrsen M."/>
            <person name="Alvarado L."/>
            <person name="Berlin A."/>
            <person name="Chapman S.B."/>
            <person name="Chen Z."/>
            <person name="Freedman E."/>
            <person name="Gellesch M."/>
            <person name="Goldberg J."/>
            <person name="Griggs A."/>
            <person name="Gujja S."/>
            <person name="Heilman E.R."/>
            <person name="Heiman D."/>
            <person name="Hepburn T."/>
            <person name="Howarth C."/>
            <person name="Jen D."/>
            <person name="Larson L."/>
            <person name="Mehta T."/>
            <person name="Neiman D."/>
            <person name="Pearson M."/>
            <person name="Roberts A."/>
            <person name="Saif S."/>
            <person name="Shea T."/>
            <person name="Shenoy N."/>
            <person name="Sisk P."/>
            <person name="Stolte C."/>
            <person name="Sykes S."/>
            <person name="Walk T."/>
            <person name="White J."/>
            <person name="Yandava C."/>
            <person name="Haas B."/>
            <person name="Nusbaum C."/>
            <person name="Birren B."/>
        </authorList>
    </citation>
    <scope>NUCLEOTIDE SEQUENCE</scope>
    <source>
        <strain evidence="2">R3-111a-1</strain>
    </source>
</reference>
<keyword evidence="1" id="KW-1133">Transmembrane helix</keyword>
<protein>
    <recommendedName>
        <fullName evidence="5">Major facilitator superfamily (MFS) profile domain-containing protein</fullName>
    </recommendedName>
</protein>
<evidence type="ECO:0000313" key="2">
    <source>
        <dbReference type="EMBL" id="EJT73574.1"/>
    </source>
</evidence>
<dbReference type="eggNOG" id="KOG0252">
    <property type="taxonomic scope" value="Eukaryota"/>
</dbReference>
<reference evidence="4" key="1">
    <citation type="submission" date="2010-07" db="EMBL/GenBank/DDBJ databases">
        <title>The genome sequence of Gaeumannomyces graminis var. tritici strain R3-111a-1.</title>
        <authorList>
            <consortium name="The Broad Institute Genome Sequencing Platform"/>
            <person name="Ma L.-J."/>
            <person name="Dead R."/>
            <person name="Young S."/>
            <person name="Zeng Q."/>
            <person name="Koehrsen M."/>
            <person name="Alvarado L."/>
            <person name="Berlin A."/>
            <person name="Chapman S.B."/>
            <person name="Chen Z."/>
            <person name="Freedman E."/>
            <person name="Gellesch M."/>
            <person name="Goldberg J."/>
            <person name="Griggs A."/>
            <person name="Gujja S."/>
            <person name="Heilman E.R."/>
            <person name="Heiman D."/>
            <person name="Hepburn T."/>
            <person name="Howarth C."/>
            <person name="Jen D."/>
            <person name="Larson L."/>
            <person name="Mehta T."/>
            <person name="Neiman D."/>
            <person name="Pearson M."/>
            <person name="Roberts A."/>
            <person name="Saif S."/>
            <person name="Shea T."/>
            <person name="Shenoy N."/>
            <person name="Sisk P."/>
            <person name="Stolte C."/>
            <person name="Sykes S."/>
            <person name="Walk T."/>
            <person name="White J."/>
            <person name="Yandava C."/>
            <person name="Haas B."/>
            <person name="Nusbaum C."/>
            <person name="Birren B."/>
        </authorList>
    </citation>
    <scope>NUCLEOTIDE SEQUENCE [LARGE SCALE GENOMIC DNA]</scope>
    <source>
        <strain evidence="4">R3-111a-1</strain>
    </source>
</reference>
<dbReference type="OrthoDB" id="2153661at2759"/>
<reference evidence="3" key="5">
    <citation type="submission" date="2018-04" db="UniProtKB">
        <authorList>
            <consortium name="EnsemblFungi"/>
        </authorList>
    </citation>
    <scope>IDENTIFICATION</scope>
    <source>
        <strain evidence="3">R3-111a-1</strain>
    </source>
</reference>
<keyword evidence="1" id="KW-0472">Membrane</keyword>
<evidence type="ECO:0000313" key="3">
    <source>
        <dbReference type="EnsemblFungi" id="EJT73574"/>
    </source>
</evidence>
<keyword evidence="4" id="KW-1185">Reference proteome</keyword>
<reference evidence="3" key="4">
    <citation type="journal article" date="2015" name="G3 (Bethesda)">
        <title>Genome sequences of three phytopathogenic species of the Magnaporthaceae family of fungi.</title>
        <authorList>
            <person name="Okagaki L.H."/>
            <person name="Nunes C.C."/>
            <person name="Sailsbery J."/>
            <person name="Clay B."/>
            <person name="Brown D."/>
            <person name="John T."/>
            <person name="Oh Y."/>
            <person name="Young N."/>
            <person name="Fitzgerald M."/>
            <person name="Haas B.J."/>
            <person name="Zeng Q."/>
            <person name="Young S."/>
            <person name="Adiconis X."/>
            <person name="Fan L."/>
            <person name="Levin J.Z."/>
            <person name="Mitchell T.K."/>
            <person name="Okubara P.A."/>
            <person name="Farman M.L."/>
            <person name="Kohn L.M."/>
            <person name="Birren B."/>
            <person name="Ma L.-J."/>
            <person name="Dean R.A."/>
        </authorList>
    </citation>
    <scope>NUCLEOTIDE SEQUENCE</scope>
    <source>
        <strain evidence="3">R3-111a-1</strain>
    </source>
</reference>
<sequence length="99" mass="10603">MGSVDKVEACRQDGEGGVEVAVAPKTSRVVGKLDVLVQGVALFSDGYNIQVIGYMNTVLAKLYPKEMTTETKTRLSNSILIGDIFGMAIFGLLRLAPLL</sequence>
<reference evidence="2" key="3">
    <citation type="submission" date="2010-09" db="EMBL/GenBank/DDBJ databases">
        <title>Annotation of Gaeumannomyces graminis var. tritici R3-111a-1.</title>
        <authorList>
            <consortium name="The Broad Institute Genome Sequencing Platform"/>
            <person name="Ma L.-J."/>
            <person name="Dead R."/>
            <person name="Young S.K."/>
            <person name="Zeng Q."/>
            <person name="Gargeya S."/>
            <person name="Fitzgerald M."/>
            <person name="Haas B."/>
            <person name="Abouelleil A."/>
            <person name="Alvarado L."/>
            <person name="Arachchi H.M."/>
            <person name="Berlin A."/>
            <person name="Brown A."/>
            <person name="Chapman S.B."/>
            <person name="Chen Z."/>
            <person name="Dunbar C."/>
            <person name="Freedman E."/>
            <person name="Gearin G."/>
            <person name="Gellesch M."/>
            <person name="Goldberg J."/>
            <person name="Griggs A."/>
            <person name="Gujja S."/>
            <person name="Heiman D."/>
            <person name="Howarth C."/>
            <person name="Larson L."/>
            <person name="Lui A."/>
            <person name="MacDonald P.J.P."/>
            <person name="Mehta T."/>
            <person name="Montmayeur A."/>
            <person name="Murphy C."/>
            <person name="Neiman D."/>
            <person name="Pearson M."/>
            <person name="Priest M."/>
            <person name="Roberts A."/>
            <person name="Saif S."/>
            <person name="Shea T."/>
            <person name="Shenoy N."/>
            <person name="Sisk P."/>
            <person name="Stolte C."/>
            <person name="Sykes S."/>
            <person name="Yandava C."/>
            <person name="Wortman J."/>
            <person name="Nusbaum C."/>
            <person name="Birren B."/>
        </authorList>
    </citation>
    <scope>NUCLEOTIDE SEQUENCE</scope>
    <source>
        <strain evidence="2">R3-111a-1</strain>
    </source>
</reference>
<dbReference type="Proteomes" id="UP000006039">
    <property type="component" value="Unassembled WGS sequence"/>
</dbReference>
<feature type="transmembrane region" description="Helical" evidence="1">
    <location>
        <begin position="75"/>
        <end position="96"/>
    </location>
</feature>
<dbReference type="HOGENOM" id="CLU_2320523_0_0_1"/>
<keyword evidence="1" id="KW-0812">Transmembrane</keyword>
<name>J3P1N2_GAET3</name>
<organism evidence="2">
    <name type="scientific">Gaeumannomyces tritici (strain R3-111a-1)</name>
    <name type="common">Wheat and barley take-all root rot fungus</name>
    <name type="synonym">Gaeumannomyces graminis var. tritici</name>
    <dbReference type="NCBI Taxonomy" id="644352"/>
    <lineage>
        <taxon>Eukaryota</taxon>
        <taxon>Fungi</taxon>
        <taxon>Dikarya</taxon>
        <taxon>Ascomycota</taxon>
        <taxon>Pezizomycotina</taxon>
        <taxon>Sordariomycetes</taxon>
        <taxon>Sordariomycetidae</taxon>
        <taxon>Magnaporthales</taxon>
        <taxon>Magnaporthaceae</taxon>
        <taxon>Gaeumannomyces</taxon>
    </lineage>
</organism>